<evidence type="ECO:0000256" key="4">
    <source>
        <dbReference type="ARBA" id="ARBA00022723"/>
    </source>
</evidence>
<evidence type="ECO:0000256" key="1">
    <source>
        <dbReference type="ARBA" id="ARBA00001966"/>
    </source>
</evidence>
<dbReference type="SMART" id="SM00729">
    <property type="entry name" value="Elp3"/>
    <property type="match status" value="1"/>
</dbReference>
<dbReference type="InterPro" id="IPR006638">
    <property type="entry name" value="Elp3/MiaA/NifB-like_rSAM"/>
</dbReference>
<dbReference type="EMBL" id="LKAQ01000004">
    <property type="protein sequence ID" value="OIQ50258.1"/>
    <property type="molecule type" value="Genomic_DNA"/>
</dbReference>
<keyword evidence="5" id="KW-0408">Iron</keyword>
<protein>
    <submittedName>
        <fullName evidence="8">Coproporphyrinogen III oxidase</fullName>
    </submittedName>
</protein>
<dbReference type="SFLD" id="SFLDG01091">
    <property type="entry name" value="uncharacterized_CHP01210-like"/>
    <property type="match status" value="1"/>
</dbReference>
<sequence>MVRFHRLSAHLRRRFGERVQKIPLDAGFSCPNRDGTLSREGCVFCNPQGSGSGMLGRGLSIREQWDFWRDIHVKKHGLSRFTAYLQSYSNTHGPAAKLAAALAALAGLPGLTCLALGTRPDCLDREKLDLLAESRERLGLAEVYLELGLQSANDVTLKHINRGHTAAAFAEAAHAAAERGLTVVAHVMAGLPAPDGREGLDELLDTVAFVGALPVGGIKFHNVFVCRGTRLARWFDQGGYVPPTQEEYLHWLGEAIMRLDPRVVIHRLNGNPAQGELVAPAWAGNLRRVHNAVIGHFERHDIWQGKLNGAEDGPPEWFGTAAGEGL</sequence>
<comment type="cofactor">
    <cofactor evidence="1">
        <name>[4Fe-4S] cluster</name>
        <dbReference type="ChEBI" id="CHEBI:49883"/>
    </cofactor>
</comment>
<gene>
    <name evidence="8" type="ORF">BerOc1_02189</name>
</gene>
<dbReference type="SFLD" id="SFLDS00029">
    <property type="entry name" value="Radical_SAM"/>
    <property type="match status" value="2"/>
</dbReference>
<dbReference type="InterPro" id="IPR039661">
    <property type="entry name" value="ELP3"/>
</dbReference>
<dbReference type="InterPro" id="IPR005911">
    <property type="entry name" value="YhcC-like"/>
</dbReference>
<keyword evidence="2" id="KW-0004">4Fe-4S</keyword>
<keyword evidence="4" id="KW-0479">Metal-binding</keyword>
<dbReference type="InterPro" id="IPR058240">
    <property type="entry name" value="rSAM_sf"/>
</dbReference>
<keyword evidence="6" id="KW-0411">Iron-sulfur</keyword>
<dbReference type="InterPro" id="IPR007197">
    <property type="entry name" value="rSAM"/>
</dbReference>
<dbReference type="InterPro" id="IPR023404">
    <property type="entry name" value="rSAM_horseshoe"/>
</dbReference>
<dbReference type="SUPFAM" id="SSF102114">
    <property type="entry name" value="Radical SAM enzymes"/>
    <property type="match status" value="1"/>
</dbReference>
<evidence type="ECO:0000259" key="7">
    <source>
        <dbReference type="SMART" id="SM00729"/>
    </source>
</evidence>
<organism evidence="8 9">
    <name type="scientific">Pseudodesulfovibrio hydrargyri</name>
    <dbReference type="NCBI Taxonomy" id="2125990"/>
    <lineage>
        <taxon>Bacteria</taxon>
        <taxon>Pseudomonadati</taxon>
        <taxon>Thermodesulfobacteriota</taxon>
        <taxon>Desulfovibrionia</taxon>
        <taxon>Desulfovibrionales</taxon>
        <taxon>Desulfovibrionaceae</taxon>
    </lineage>
</organism>
<dbReference type="Gene3D" id="3.80.30.20">
    <property type="entry name" value="tm_1862 like domain"/>
    <property type="match status" value="1"/>
</dbReference>
<dbReference type="Proteomes" id="UP000181901">
    <property type="component" value="Unassembled WGS sequence"/>
</dbReference>
<keyword evidence="3" id="KW-0949">S-adenosyl-L-methionine</keyword>
<reference evidence="8 9" key="1">
    <citation type="submission" date="2015-09" db="EMBL/GenBank/DDBJ databases">
        <title>Genome of Desulfovibrio dechloracetivorans BerOc1, a mercury methylating strain isolated from highly hydrocarbons and metals contaminated coastal sediments.</title>
        <authorList>
            <person name="Goni Urriza M."/>
            <person name="Gassie C."/>
            <person name="Bouchez O."/>
            <person name="Klopp C."/>
            <person name="Ranchou-Peyruse A."/>
            <person name="Remy G."/>
        </authorList>
    </citation>
    <scope>NUCLEOTIDE SEQUENCE [LARGE SCALE GENOMIC DNA]</scope>
    <source>
        <strain evidence="8 9">BerOc1</strain>
    </source>
</reference>
<dbReference type="InterPro" id="IPR032432">
    <property type="entry name" value="Radical_SAM_C"/>
</dbReference>
<evidence type="ECO:0000256" key="6">
    <source>
        <dbReference type="ARBA" id="ARBA00023014"/>
    </source>
</evidence>
<dbReference type="GO" id="GO:0003824">
    <property type="term" value="F:catalytic activity"/>
    <property type="evidence" value="ECO:0007669"/>
    <property type="project" value="InterPro"/>
</dbReference>
<name>A0A1J5MWB5_9BACT</name>
<dbReference type="RefSeq" id="WP_071545714.1">
    <property type="nucleotide sequence ID" value="NZ_LKAQ01000004.1"/>
</dbReference>
<evidence type="ECO:0000256" key="3">
    <source>
        <dbReference type="ARBA" id="ARBA00022691"/>
    </source>
</evidence>
<dbReference type="AlphaFoldDB" id="A0A1J5MWB5"/>
<comment type="caution">
    <text evidence="8">The sequence shown here is derived from an EMBL/GenBank/DDBJ whole genome shotgun (WGS) entry which is preliminary data.</text>
</comment>
<dbReference type="GO" id="GO:0046872">
    <property type="term" value="F:metal ion binding"/>
    <property type="evidence" value="ECO:0007669"/>
    <property type="project" value="UniProtKB-KW"/>
</dbReference>
<dbReference type="PANTHER" id="PTHR11135">
    <property type="entry name" value="HISTONE ACETYLTRANSFERASE-RELATED"/>
    <property type="match status" value="1"/>
</dbReference>
<dbReference type="GO" id="GO:0051539">
    <property type="term" value="F:4 iron, 4 sulfur cluster binding"/>
    <property type="evidence" value="ECO:0007669"/>
    <property type="project" value="UniProtKB-KW"/>
</dbReference>
<evidence type="ECO:0000313" key="8">
    <source>
        <dbReference type="EMBL" id="OIQ50258.1"/>
    </source>
</evidence>
<dbReference type="SFLD" id="SFLDG01086">
    <property type="entry name" value="elongater_protein-like"/>
    <property type="match status" value="1"/>
</dbReference>
<dbReference type="NCBIfam" id="TIGR01212">
    <property type="entry name" value="TIGR01212 family radical SAM protein"/>
    <property type="match status" value="1"/>
</dbReference>
<evidence type="ECO:0000313" key="9">
    <source>
        <dbReference type="Proteomes" id="UP000181901"/>
    </source>
</evidence>
<evidence type="ECO:0000256" key="5">
    <source>
        <dbReference type="ARBA" id="ARBA00023004"/>
    </source>
</evidence>
<dbReference type="Pfam" id="PF04055">
    <property type="entry name" value="Radical_SAM"/>
    <property type="match status" value="1"/>
</dbReference>
<dbReference type="Pfam" id="PF16199">
    <property type="entry name" value="Radical_SAM_C"/>
    <property type="match status" value="1"/>
</dbReference>
<accession>A0A1J5MWB5</accession>
<feature type="domain" description="Elp3/MiaA/NifB-like radical SAM core" evidence="7">
    <location>
        <begin position="20"/>
        <end position="254"/>
    </location>
</feature>
<keyword evidence="9" id="KW-1185">Reference proteome</keyword>
<evidence type="ECO:0000256" key="2">
    <source>
        <dbReference type="ARBA" id="ARBA00022485"/>
    </source>
</evidence>
<proteinExistence type="predicted"/>
<dbReference type="OrthoDB" id="9801689at2"/>
<dbReference type="PANTHER" id="PTHR11135:SF1">
    <property type="entry name" value="PROTEIN YHCC"/>
    <property type="match status" value="1"/>
</dbReference>